<dbReference type="AlphaFoldDB" id="A0A9Q2IE86"/>
<dbReference type="SUPFAM" id="SSF52467">
    <property type="entry name" value="DHS-like NAD/FAD-binding domain"/>
    <property type="match status" value="1"/>
</dbReference>
<gene>
    <name evidence="1" type="ORF">IG609_011555</name>
</gene>
<protein>
    <submittedName>
        <fullName evidence="1">SIR2 family protein</fullName>
    </submittedName>
</protein>
<dbReference type="EMBL" id="CP065177">
    <property type="protein sequence ID" value="URG47470.1"/>
    <property type="molecule type" value="Genomic_DNA"/>
</dbReference>
<name>A0A9Q2IE86_9GAMM</name>
<organism evidence="1 2">
    <name type="scientific">Pectobacterium quasiaquaticum</name>
    <dbReference type="NCBI Taxonomy" id="2774015"/>
    <lineage>
        <taxon>Bacteria</taxon>
        <taxon>Pseudomonadati</taxon>
        <taxon>Pseudomonadota</taxon>
        <taxon>Gammaproteobacteria</taxon>
        <taxon>Enterobacterales</taxon>
        <taxon>Pectobacteriaceae</taxon>
        <taxon>Pectobacterium</taxon>
    </lineage>
</organism>
<accession>A0A9Q2IE86</accession>
<dbReference type="RefSeq" id="WP_039551855.1">
    <property type="nucleotide sequence ID" value="NZ_CP065177.1"/>
</dbReference>
<dbReference type="Pfam" id="PF13289">
    <property type="entry name" value="SIR2_2"/>
    <property type="match status" value="1"/>
</dbReference>
<sequence length="1279" mass="146720">MQFVTNGPDIPDSLLQAHEEGRVVFFCGAGVSVPAKLPDFRQLVEDIFKQTDPRKTPQEEATFNDCKYDSTLNLLEHRFPLGRMAVRRALVSALTRRSFPQSATETHSALLCLSRTHDDRMRLVTTNFDSLFELAGKRDRYKFPVFCAPMLPVPKNSRWNGLVYLHGAISRKMDETALNRLVITSGDFGQAYLTERWAARFVSELFRNYVVCFVGYGINDPVLRYMMDALAADKLQGETTQPAWAFASFVSGQMDDKRTEWLAKGVTPVLYEAKVLKNKKQDHSLLHKTLIAWANTYRDGVTGKESIVLKYASSYPSKSTVQDDFVGRMLWALSDKSGLPARRLAEHKPAPPLEWYFKGLNENRFSQSDLKRFGVTPRENGDEKLGFSLIRRPSPYHLSPFMMLFAGDHHYTQWDEMMINLAIWLLRYLDDPKLLISFAKGGTQLHPYFRNMISEKIASYAKLEKEGKTSELNEIRQHSPSAIPGPQMKKLWQLFLSRRVELSFANGEIVPWKRQLGAGPLTATLRFELRELLAPRIRLSEPYDLPSLSGEEAENGQIGMKQLAQWDLVLSTTHARSMLNTGNDERLRRALPALFDDLQLLLRDALDLMKMMSDGDEVPDYSHLIQPSIQAHPQNRGHRDWTLLIELLRDAWLGLLETEPLHATQAAIAWFQLPYTLFKRLALFAASQDENITGEQWVSWLTDNEAHWLWSVETGREVFRLLVLRGKDLTPDEQHQLESAILAGPPFTDNVYYETDEQAQWHQCKRIWLALAKLQSSGLALGEDASVRLHTISSMLPKLKLSSNQRDEFSFWMGSSGESELEARFNSNPAPETWQALIEWLREDPEKQWMLGDDGWRDVCTDYFDESLKALLYLSESSIWPEQRWKEALQAWSRDEMPTKTWDAVAPLIHAMPNNTLQALAHTLGWWLERCSKILASHDDIFKSLCKRLLAIPLKADSDTLVNGEPIDNPVSEAINHPVGYVTQALFNYLFSNDMQDDDLLPSWLEPYFTALCDVKIRRFRHGRVILASNLIPLLRIDPVWTKAHLLPFFNWDNPSEARVVWSGFLWSPRLYQPLFDIFKQDFLRTVNHLDLLGEYNNQYISVLTYTALDMGESFTDVEFREAFNTLTNEGLETVLQALTQALEAAGDQREAYWANRITPFWNSLWPKSIERITPRISELLVQLILSAGDAFPAGYKLVSAWIIPVEFLHYLINLFLNSGMCNKYPKESLDILSALIVDQPLLPDELSICLEQIFMGNPTLEKSQHAERLKTYLRRKKG</sequence>
<evidence type="ECO:0000313" key="1">
    <source>
        <dbReference type="EMBL" id="URG47470.1"/>
    </source>
</evidence>
<reference evidence="1 2" key="1">
    <citation type="journal article" date="2021" name="Int. J. Syst. Evol. Microbiol.">
        <title>&lt;i&gt;Pectobacterium quasiaquaticum&lt;/i&gt; sp. nov., isolated from waterways.</title>
        <authorList>
            <person name="Ben Moussa H."/>
            <person name="Pedron J."/>
            <person name="Bertrand C."/>
            <person name="Hecquet A."/>
            <person name="Barny M.A."/>
        </authorList>
    </citation>
    <scope>NUCLEOTIDE SEQUENCE [LARGE SCALE GENOMIC DNA]</scope>
    <source>
        <strain evidence="1 2">A477-S1-J17</strain>
    </source>
</reference>
<dbReference type="InterPro" id="IPR029035">
    <property type="entry name" value="DHS-like_NAD/FAD-binding_dom"/>
</dbReference>
<proteinExistence type="predicted"/>
<keyword evidence="2" id="KW-1185">Reference proteome</keyword>
<evidence type="ECO:0000313" key="2">
    <source>
        <dbReference type="Proteomes" id="UP000806577"/>
    </source>
</evidence>
<dbReference type="Gene3D" id="3.40.50.1220">
    <property type="entry name" value="TPP-binding domain"/>
    <property type="match status" value="1"/>
</dbReference>
<dbReference type="KEGG" id="pqu:IG609_011555"/>
<dbReference type="NCBIfam" id="NF041818">
    <property type="entry name" value="Dsr1"/>
    <property type="match status" value="1"/>
</dbReference>
<dbReference type="Proteomes" id="UP000806577">
    <property type="component" value="Chromosome"/>
</dbReference>